<dbReference type="EMBL" id="JACBZP010000001">
    <property type="protein sequence ID" value="NYI69209.1"/>
    <property type="molecule type" value="Genomic_DNA"/>
</dbReference>
<sequence>METANGGGQAGRYSSAALYTAAMMYYREGANQAEIADRLKISRASVSRLLTEARRSGIVQIEVHEPRDTDRAELEQRLADFLKIDKAYLSAPLNGNEHQSVIGVTLAPAASRALREVGLLAGDVLLVSSGRTVYEIAQQNLPQFPGVVVAPTVGGQESPDPWFQTNETTRALAAKIGGHPRFLYAPALPGPDLERMLRAEPVIRRVLALWEKAECALVGVGAPPLKRESVPEFVPMDAASLKDAVGDMCTRFFDRSGSPVDYPGSDRLIALGLEALARVPVTIAAAVGRDKSEGITAAARAGYFNRLVTDQHTAESILAD</sequence>
<dbReference type="Pfam" id="PF12802">
    <property type="entry name" value="MarR_2"/>
    <property type="match status" value="1"/>
</dbReference>
<dbReference type="Pfam" id="PF04198">
    <property type="entry name" value="Sugar-bind"/>
    <property type="match status" value="1"/>
</dbReference>
<evidence type="ECO:0000256" key="4">
    <source>
        <dbReference type="ARBA" id="ARBA00023163"/>
    </source>
</evidence>
<evidence type="ECO:0000256" key="3">
    <source>
        <dbReference type="ARBA" id="ARBA00023125"/>
    </source>
</evidence>
<accession>A0A7Z0D5D7</accession>
<evidence type="ECO:0000256" key="1">
    <source>
        <dbReference type="ARBA" id="ARBA00010466"/>
    </source>
</evidence>
<dbReference type="AlphaFoldDB" id="A0A7Z0D5D7"/>
<dbReference type="InterPro" id="IPR036388">
    <property type="entry name" value="WH-like_DNA-bd_sf"/>
</dbReference>
<feature type="domain" description="Sugar-binding" evidence="5">
    <location>
        <begin position="70"/>
        <end position="319"/>
    </location>
</feature>
<organism evidence="7 8">
    <name type="scientific">Spelaeicoccus albus</name>
    <dbReference type="NCBI Taxonomy" id="1280376"/>
    <lineage>
        <taxon>Bacteria</taxon>
        <taxon>Bacillati</taxon>
        <taxon>Actinomycetota</taxon>
        <taxon>Actinomycetes</taxon>
        <taxon>Micrococcales</taxon>
        <taxon>Brevibacteriaceae</taxon>
        <taxon>Spelaeicoccus</taxon>
    </lineage>
</organism>
<evidence type="ECO:0000259" key="5">
    <source>
        <dbReference type="Pfam" id="PF04198"/>
    </source>
</evidence>
<dbReference type="Gene3D" id="1.10.10.10">
    <property type="entry name" value="Winged helix-like DNA-binding domain superfamily/Winged helix DNA-binding domain"/>
    <property type="match status" value="1"/>
</dbReference>
<dbReference type="PANTHER" id="PTHR34294:SF1">
    <property type="entry name" value="TRANSCRIPTIONAL REGULATOR LSRR"/>
    <property type="match status" value="1"/>
</dbReference>
<dbReference type="Proteomes" id="UP000539111">
    <property type="component" value="Unassembled WGS sequence"/>
</dbReference>
<dbReference type="SUPFAM" id="SSF100950">
    <property type="entry name" value="NagB/RpiA/CoA transferase-like"/>
    <property type="match status" value="1"/>
</dbReference>
<feature type="domain" description="HTH marR-type" evidence="6">
    <location>
        <begin position="20"/>
        <end position="63"/>
    </location>
</feature>
<keyword evidence="3 7" id="KW-0238">DNA-binding</keyword>
<comment type="caution">
    <text evidence="7">The sequence shown here is derived from an EMBL/GenBank/DDBJ whole genome shotgun (WGS) entry which is preliminary data.</text>
</comment>
<evidence type="ECO:0000313" key="8">
    <source>
        <dbReference type="Proteomes" id="UP000539111"/>
    </source>
</evidence>
<dbReference type="InterPro" id="IPR000835">
    <property type="entry name" value="HTH_MarR-typ"/>
</dbReference>
<evidence type="ECO:0000313" key="7">
    <source>
        <dbReference type="EMBL" id="NYI69209.1"/>
    </source>
</evidence>
<proteinExistence type="inferred from homology"/>
<dbReference type="InterPro" id="IPR037171">
    <property type="entry name" value="NagB/RpiA_transferase-like"/>
</dbReference>
<dbReference type="InterPro" id="IPR007324">
    <property type="entry name" value="Sugar-bd_dom_put"/>
</dbReference>
<keyword evidence="2" id="KW-0805">Transcription regulation</keyword>
<reference evidence="7 8" key="1">
    <citation type="submission" date="2020-07" db="EMBL/GenBank/DDBJ databases">
        <title>Sequencing the genomes of 1000 actinobacteria strains.</title>
        <authorList>
            <person name="Klenk H.-P."/>
        </authorList>
    </citation>
    <scope>NUCLEOTIDE SEQUENCE [LARGE SCALE GENOMIC DNA]</scope>
    <source>
        <strain evidence="7 8">DSM 26341</strain>
    </source>
</reference>
<dbReference type="GO" id="GO:0030246">
    <property type="term" value="F:carbohydrate binding"/>
    <property type="evidence" value="ECO:0007669"/>
    <property type="project" value="InterPro"/>
</dbReference>
<keyword evidence="4" id="KW-0804">Transcription</keyword>
<gene>
    <name evidence="7" type="ORF">BJY26_003515</name>
</gene>
<protein>
    <submittedName>
        <fullName evidence="7">DNA-binding transcriptional regulator LsrR (DeoR family)</fullName>
    </submittedName>
</protein>
<dbReference type="SUPFAM" id="SSF88659">
    <property type="entry name" value="Sigma3 and sigma4 domains of RNA polymerase sigma factors"/>
    <property type="match status" value="1"/>
</dbReference>
<dbReference type="InterPro" id="IPR051054">
    <property type="entry name" value="SorC_transcr_regulators"/>
</dbReference>
<keyword evidence="8" id="KW-1185">Reference proteome</keyword>
<dbReference type="RefSeq" id="WP_179429471.1">
    <property type="nucleotide sequence ID" value="NZ_JACBZP010000001.1"/>
</dbReference>
<evidence type="ECO:0000259" key="6">
    <source>
        <dbReference type="Pfam" id="PF12802"/>
    </source>
</evidence>
<name>A0A7Z0D5D7_9MICO</name>
<comment type="similarity">
    <text evidence="1">Belongs to the SorC transcriptional regulatory family.</text>
</comment>
<dbReference type="InterPro" id="IPR013324">
    <property type="entry name" value="RNA_pol_sigma_r3/r4-like"/>
</dbReference>
<dbReference type="GO" id="GO:0003700">
    <property type="term" value="F:DNA-binding transcription factor activity"/>
    <property type="evidence" value="ECO:0007669"/>
    <property type="project" value="InterPro"/>
</dbReference>
<dbReference type="Gene3D" id="3.40.50.1360">
    <property type="match status" value="1"/>
</dbReference>
<dbReference type="PANTHER" id="PTHR34294">
    <property type="entry name" value="TRANSCRIPTIONAL REGULATOR-RELATED"/>
    <property type="match status" value="1"/>
</dbReference>
<dbReference type="GO" id="GO:0003677">
    <property type="term" value="F:DNA binding"/>
    <property type="evidence" value="ECO:0007669"/>
    <property type="project" value="UniProtKB-KW"/>
</dbReference>
<evidence type="ECO:0000256" key="2">
    <source>
        <dbReference type="ARBA" id="ARBA00023015"/>
    </source>
</evidence>